<name>A0A8J5UTA5_9ASCO</name>
<dbReference type="SMART" id="SM00780">
    <property type="entry name" value="PIG-X"/>
    <property type="match status" value="1"/>
</dbReference>
<feature type="transmembrane region" description="Helical" evidence="11">
    <location>
        <begin position="450"/>
        <end position="469"/>
    </location>
</feature>
<evidence type="ECO:0000313" key="12">
    <source>
        <dbReference type="EMBL" id="KAG7665597.1"/>
    </source>
</evidence>
<evidence type="ECO:0000256" key="8">
    <source>
        <dbReference type="ARBA" id="ARBA00022989"/>
    </source>
</evidence>
<organism evidence="12 13">
    <name type="scientific">[Candida] subhashii</name>
    <dbReference type="NCBI Taxonomy" id="561895"/>
    <lineage>
        <taxon>Eukaryota</taxon>
        <taxon>Fungi</taxon>
        <taxon>Dikarya</taxon>
        <taxon>Ascomycota</taxon>
        <taxon>Saccharomycotina</taxon>
        <taxon>Pichiomycetes</taxon>
        <taxon>Debaryomycetaceae</taxon>
        <taxon>Spathaspora</taxon>
    </lineage>
</organism>
<keyword evidence="5 11" id="KW-0337">GPI-anchor biosynthesis</keyword>
<keyword evidence="6 11" id="KW-0812">Transmembrane</keyword>
<proteinExistence type="inferred from homology"/>
<evidence type="ECO:0000256" key="11">
    <source>
        <dbReference type="RuleBase" id="RU366056"/>
    </source>
</evidence>
<evidence type="ECO:0000256" key="9">
    <source>
        <dbReference type="ARBA" id="ARBA00023136"/>
    </source>
</evidence>
<gene>
    <name evidence="12" type="ORF">J8A68_000803</name>
</gene>
<reference evidence="12 13" key="1">
    <citation type="journal article" date="2021" name="DNA Res.">
        <title>Genome analysis of Candida subhashii reveals its hybrid nature and dual mitochondrial genome conformations.</title>
        <authorList>
            <person name="Mixao V."/>
            <person name="Hegedusova E."/>
            <person name="Saus E."/>
            <person name="Pryszcz L.P."/>
            <person name="Cillingova A."/>
            <person name="Nosek J."/>
            <person name="Gabaldon T."/>
        </authorList>
    </citation>
    <scope>NUCLEOTIDE SEQUENCE [LARGE SCALE GENOMIC DNA]</scope>
    <source>
        <strain evidence="12 13">CBS 10753</strain>
    </source>
</reference>
<dbReference type="Pfam" id="PF08320">
    <property type="entry name" value="PIG-X"/>
    <property type="match status" value="1"/>
</dbReference>
<sequence length="488" mass="56394">MTRTRTIRQRTTIFNPQSSHEGIIKHLNQTNLQLQSIDNINNNNNQFIIENRYTIKLDTNQQYNHIGQFRLQTKFNRTKDLGDKIFPTEFNHGINLYINPHSRVQTEEDVVVFHKQVKKLLYELIGIEVDNSMLINNHNSLYYHNVNPINLNTTHELFKGMKLLEEDDDYEVILNDDKLVIRQVVRDVSSVQFNTEEGIYKEIGLFLIDNSISNTNDDIVLAGLRVILDNNNESESKNVHQTMFHIKPRHRYLNTSIHSEIIPKTGLHPILKTTFPNNANTTTTINITDDDVEECRLYYYINLESSFIFDQFQSIPENFNLIINNGIKNLELPNYKIQNWGNEILFESNQPFSNVPNPIEFTLHSRYQLPNQSRAYTKISNSLPMIFVGCNVNEANLLDKSPFDTHSSIGGNYEVYFTPDTVFYHFDHDLESNVVVEIPNGMSRFEDVNYVTTLAVVVGMGMVLVAVLMKVLKRGGTGEVVSKQKKNE</sequence>
<evidence type="ECO:0000256" key="5">
    <source>
        <dbReference type="ARBA" id="ARBA00022502"/>
    </source>
</evidence>
<dbReference type="GO" id="GO:0006506">
    <property type="term" value="P:GPI anchor biosynthetic process"/>
    <property type="evidence" value="ECO:0007669"/>
    <property type="project" value="UniProtKB-UniPathway"/>
</dbReference>
<keyword evidence="9 11" id="KW-0472">Membrane</keyword>
<dbReference type="AlphaFoldDB" id="A0A8J5UTA5"/>
<keyword evidence="10" id="KW-0325">Glycoprotein</keyword>
<comment type="subcellular location">
    <subcellularLocation>
        <location evidence="11">Endoplasmic reticulum membrane</location>
        <topology evidence="11">Single-pass membrane protein</topology>
    </subcellularLocation>
    <subcellularLocation>
        <location evidence="1">Endoplasmic reticulum membrane</location>
        <topology evidence="1">Single-pass type III membrane protein</topology>
    </subcellularLocation>
</comment>
<evidence type="ECO:0000256" key="7">
    <source>
        <dbReference type="ARBA" id="ARBA00022824"/>
    </source>
</evidence>
<dbReference type="GO" id="GO:0005789">
    <property type="term" value="C:endoplasmic reticulum membrane"/>
    <property type="evidence" value="ECO:0007669"/>
    <property type="project" value="UniProtKB-SubCell"/>
</dbReference>
<evidence type="ECO:0000256" key="2">
    <source>
        <dbReference type="ARBA" id="ARBA00004687"/>
    </source>
</evidence>
<evidence type="ECO:0000256" key="3">
    <source>
        <dbReference type="ARBA" id="ARBA00010345"/>
    </source>
</evidence>
<evidence type="ECO:0000256" key="4">
    <source>
        <dbReference type="ARBA" id="ARBA00020410"/>
    </source>
</evidence>
<keyword evidence="13" id="KW-1185">Reference proteome</keyword>
<protein>
    <recommendedName>
        <fullName evidence="4 11">Protein PBN1</fullName>
    </recommendedName>
</protein>
<evidence type="ECO:0000256" key="1">
    <source>
        <dbReference type="ARBA" id="ARBA00004643"/>
    </source>
</evidence>
<evidence type="ECO:0000256" key="10">
    <source>
        <dbReference type="ARBA" id="ARBA00023180"/>
    </source>
</evidence>
<evidence type="ECO:0000256" key="6">
    <source>
        <dbReference type="ARBA" id="ARBA00022692"/>
    </source>
</evidence>
<dbReference type="OrthoDB" id="5546453at2759"/>
<evidence type="ECO:0000313" key="13">
    <source>
        <dbReference type="Proteomes" id="UP000694255"/>
    </source>
</evidence>
<keyword evidence="7 11" id="KW-0256">Endoplasmic reticulum</keyword>
<comment type="function">
    <text evidence="11">Required for proper folding and/or the stability of a subset of proteins in the endoplasmic reticulum. Component of glycosylphosphatidylinositol-mannosyltransferase 1 which transfers the first of the 4 mannoses in the GPI-anchor precursors during GPI-anchor biosynthesis. Probably acts by stabilizing the mannosyltransferase GPI14.</text>
</comment>
<dbReference type="GO" id="GO:1990529">
    <property type="term" value="C:glycosylphosphatidylinositol-mannosyltransferase I complex"/>
    <property type="evidence" value="ECO:0007669"/>
    <property type="project" value="TreeGrafter"/>
</dbReference>
<dbReference type="InterPro" id="IPR042322">
    <property type="entry name" value="Pbn1"/>
</dbReference>
<dbReference type="PANTHER" id="PTHR28533">
    <property type="entry name" value="PROTEIN PBN1"/>
    <property type="match status" value="1"/>
</dbReference>
<dbReference type="RefSeq" id="XP_049265829.1">
    <property type="nucleotide sequence ID" value="XM_049410517.1"/>
</dbReference>
<dbReference type="EMBL" id="JAGSYN010000048">
    <property type="protein sequence ID" value="KAG7665597.1"/>
    <property type="molecule type" value="Genomic_DNA"/>
</dbReference>
<dbReference type="GeneID" id="73467604"/>
<dbReference type="UniPathway" id="UPA00196"/>
<comment type="caution">
    <text evidence="12">The sequence shown here is derived from an EMBL/GenBank/DDBJ whole genome shotgun (WGS) entry which is preliminary data.</text>
</comment>
<keyword evidence="8 11" id="KW-1133">Transmembrane helix</keyword>
<dbReference type="Proteomes" id="UP000694255">
    <property type="component" value="Unassembled WGS sequence"/>
</dbReference>
<accession>A0A8J5UTA5</accession>
<comment type="similarity">
    <text evidence="3 11">Belongs to the PIGX family.</text>
</comment>
<dbReference type="PANTHER" id="PTHR28533:SF1">
    <property type="entry name" value="PROTEIN PBN1"/>
    <property type="match status" value="1"/>
</dbReference>
<dbReference type="GO" id="GO:0000030">
    <property type="term" value="F:mannosyltransferase activity"/>
    <property type="evidence" value="ECO:0007669"/>
    <property type="project" value="TreeGrafter"/>
</dbReference>
<comment type="pathway">
    <text evidence="2 11">Glycolipid biosynthesis; glycosylphosphatidylinositol-anchor biosynthesis.</text>
</comment>
<dbReference type="InterPro" id="IPR013233">
    <property type="entry name" value="PIG-X/PBN1"/>
</dbReference>